<evidence type="ECO:0000256" key="1">
    <source>
        <dbReference type="SAM" id="MobiDB-lite"/>
    </source>
</evidence>
<protein>
    <recommendedName>
        <fullName evidence="5">Spy/CpxP family protein refolding chaperone</fullName>
    </recommendedName>
</protein>
<dbReference type="RefSeq" id="WP_149840871.1">
    <property type="nucleotide sequence ID" value="NZ_VUOC01000004.1"/>
</dbReference>
<reference evidence="3 4" key="1">
    <citation type="submission" date="2019-09" db="EMBL/GenBank/DDBJ databases">
        <title>Chitinophaga ginsengihumi sp. nov., isolated from soil of ginseng rhizosphere.</title>
        <authorList>
            <person name="Lee J."/>
        </authorList>
    </citation>
    <scope>NUCLEOTIDE SEQUENCE [LARGE SCALE GENOMIC DNA]</scope>
    <source>
        <strain evidence="3 4">BN140078</strain>
    </source>
</reference>
<evidence type="ECO:0000256" key="2">
    <source>
        <dbReference type="SAM" id="SignalP"/>
    </source>
</evidence>
<sequence length="145" mass="16165">MTRSLIKVISFFMLLLALAPAAVSAQAKQNFKNSTPEQRAEKQSEFLGTQLQLNDAQREKVNAINLKYSKQMDGVMKGNGTRISKLKSARKLNQDKEAEYKAILTPDQIKQYDQIKKELRDKMKEKRKSEAAAPASAPVAAPAAK</sequence>
<feature type="signal peptide" evidence="2">
    <location>
        <begin position="1"/>
        <end position="27"/>
    </location>
</feature>
<accession>A0A5B2VLG0</accession>
<feature type="region of interest" description="Disordered" evidence="1">
    <location>
        <begin position="122"/>
        <end position="145"/>
    </location>
</feature>
<evidence type="ECO:0008006" key="5">
    <source>
        <dbReference type="Google" id="ProtNLM"/>
    </source>
</evidence>
<reference evidence="3 4" key="2">
    <citation type="submission" date="2019-09" db="EMBL/GenBank/DDBJ databases">
        <authorList>
            <person name="Jin C."/>
        </authorList>
    </citation>
    <scope>NUCLEOTIDE SEQUENCE [LARGE SCALE GENOMIC DNA]</scope>
    <source>
        <strain evidence="3 4">BN140078</strain>
    </source>
</reference>
<dbReference type="Proteomes" id="UP000324611">
    <property type="component" value="Unassembled WGS sequence"/>
</dbReference>
<dbReference type="AlphaFoldDB" id="A0A5B2VLG0"/>
<comment type="caution">
    <text evidence="3">The sequence shown here is derived from an EMBL/GenBank/DDBJ whole genome shotgun (WGS) entry which is preliminary data.</text>
</comment>
<feature type="chain" id="PRO_5023065926" description="Spy/CpxP family protein refolding chaperone" evidence="2">
    <location>
        <begin position="28"/>
        <end position="145"/>
    </location>
</feature>
<keyword evidence="2" id="KW-0732">Signal</keyword>
<evidence type="ECO:0000313" key="3">
    <source>
        <dbReference type="EMBL" id="KAA2239694.1"/>
    </source>
</evidence>
<gene>
    <name evidence="3" type="ORF">F0L74_26240</name>
</gene>
<name>A0A5B2VLG0_9BACT</name>
<feature type="compositionally biased region" description="Low complexity" evidence="1">
    <location>
        <begin position="131"/>
        <end position="145"/>
    </location>
</feature>
<organism evidence="3 4">
    <name type="scientific">Chitinophaga agrisoli</name>
    <dbReference type="NCBI Taxonomy" id="2607653"/>
    <lineage>
        <taxon>Bacteria</taxon>
        <taxon>Pseudomonadati</taxon>
        <taxon>Bacteroidota</taxon>
        <taxon>Chitinophagia</taxon>
        <taxon>Chitinophagales</taxon>
        <taxon>Chitinophagaceae</taxon>
        <taxon>Chitinophaga</taxon>
    </lineage>
</organism>
<keyword evidence="4" id="KW-1185">Reference proteome</keyword>
<dbReference type="EMBL" id="VUOC01000004">
    <property type="protein sequence ID" value="KAA2239694.1"/>
    <property type="molecule type" value="Genomic_DNA"/>
</dbReference>
<proteinExistence type="predicted"/>
<evidence type="ECO:0000313" key="4">
    <source>
        <dbReference type="Proteomes" id="UP000324611"/>
    </source>
</evidence>